<feature type="transmembrane region" description="Helical" evidence="1">
    <location>
        <begin position="6"/>
        <end position="22"/>
    </location>
</feature>
<dbReference type="AlphaFoldDB" id="A0A2U3AN88"/>
<keyword evidence="1" id="KW-1133">Transmembrane helix</keyword>
<evidence type="ECO:0000256" key="1">
    <source>
        <dbReference type="SAM" id="Phobius"/>
    </source>
</evidence>
<accession>A0A2U3AN88</accession>
<gene>
    <name evidence="2" type="ORF">DEX24_05470</name>
</gene>
<dbReference type="EMBL" id="QFVR01000005">
    <property type="protein sequence ID" value="PWI25981.1"/>
    <property type="molecule type" value="Genomic_DNA"/>
</dbReference>
<sequence>MDQTIKIVALALFLLFMLLQFKFGIKSKIIAYFFFIIAAVLYVRDYNISLWLQFIIIGAILLIVLSSLYYEVNNKRLAEENNNASKQKTFADRQRKNKK</sequence>
<proteinExistence type="predicted"/>
<evidence type="ECO:0000313" key="3">
    <source>
        <dbReference type="Proteomes" id="UP000245938"/>
    </source>
</evidence>
<dbReference type="Proteomes" id="UP000245938">
    <property type="component" value="Unassembled WGS sequence"/>
</dbReference>
<keyword evidence="1" id="KW-0812">Transmembrane</keyword>
<comment type="caution">
    <text evidence="2">The sequence shown here is derived from an EMBL/GenBank/DDBJ whole genome shotgun (WGS) entry which is preliminary data.</text>
</comment>
<reference evidence="2 3" key="1">
    <citation type="submission" date="2018-05" db="EMBL/GenBank/DDBJ databases">
        <title>Kurthia sibirica genome sequence.</title>
        <authorList>
            <person name="Maclea K.S."/>
            <person name="Goen A.E."/>
        </authorList>
    </citation>
    <scope>NUCLEOTIDE SEQUENCE [LARGE SCALE GENOMIC DNA]</scope>
    <source>
        <strain evidence="2 3">ATCC 49154</strain>
    </source>
</reference>
<dbReference type="RefSeq" id="WP_109305402.1">
    <property type="nucleotide sequence ID" value="NZ_BJUF01000045.1"/>
</dbReference>
<organism evidence="2 3">
    <name type="scientific">Kurthia sibirica</name>
    <dbReference type="NCBI Taxonomy" id="202750"/>
    <lineage>
        <taxon>Bacteria</taxon>
        <taxon>Bacillati</taxon>
        <taxon>Bacillota</taxon>
        <taxon>Bacilli</taxon>
        <taxon>Bacillales</taxon>
        <taxon>Caryophanaceae</taxon>
        <taxon>Kurthia</taxon>
    </lineage>
</organism>
<protein>
    <submittedName>
        <fullName evidence="2">Uncharacterized protein</fullName>
    </submittedName>
</protein>
<keyword evidence="1" id="KW-0472">Membrane</keyword>
<keyword evidence="3" id="KW-1185">Reference proteome</keyword>
<name>A0A2U3AN88_9BACL</name>
<evidence type="ECO:0000313" key="2">
    <source>
        <dbReference type="EMBL" id="PWI25981.1"/>
    </source>
</evidence>
<feature type="transmembrane region" description="Helical" evidence="1">
    <location>
        <begin position="50"/>
        <end position="70"/>
    </location>
</feature>